<evidence type="ECO:0000313" key="2">
    <source>
        <dbReference type="RefSeq" id="XP_008483252.2"/>
    </source>
</evidence>
<dbReference type="GeneID" id="103519941"/>
<dbReference type="KEGG" id="dci:103519941"/>
<dbReference type="AlphaFoldDB" id="A0A1S3DJN0"/>
<evidence type="ECO:0000313" key="1">
    <source>
        <dbReference type="Proteomes" id="UP000079169"/>
    </source>
</evidence>
<dbReference type="RefSeq" id="XP_008483252.2">
    <property type="nucleotide sequence ID" value="XM_008485030.3"/>
</dbReference>
<proteinExistence type="predicted"/>
<dbReference type="PaxDb" id="121845-A0A1S3DJN0"/>
<organism evidence="1 2">
    <name type="scientific">Diaphorina citri</name>
    <name type="common">Asian citrus psyllid</name>
    <dbReference type="NCBI Taxonomy" id="121845"/>
    <lineage>
        <taxon>Eukaryota</taxon>
        <taxon>Metazoa</taxon>
        <taxon>Ecdysozoa</taxon>
        <taxon>Arthropoda</taxon>
        <taxon>Hexapoda</taxon>
        <taxon>Insecta</taxon>
        <taxon>Pterygota</taxon>
        <taxon>Neoptera</taxon>
        <taxon>Paraneoptera</taxon>
        <taxon>Hemiptera</taxon>
        <taxon>Sternorrhyncha</taxon>
        <taxon>Psylloidea</taxon>
        <taxon>Psyllidae</taxon>
        <taxon>Diaphorininae</taxon>
        <taxon>Diaphorina</taxon>
    </lineage>
</organism>
<accession>A0A1S3DJN0</accession>
<keyword evidence="1" id="KW-1185">Reference proteome</keyword>
<name>A0A1S3DJN0_DIACI</name>
<sequence length="194" mass="22004">MNENRMTDFTSQHDLTDSAVPNVLIQREDGQYETLSATDSCETLENETLETSPGEGHDETQRYVFEQSEIDETAGHGVESITDEIDETGHVEIDETSHGVETVTDEIDETVEVTAPPVRRGRPRKRFILKDKGTVFRDNFSDENSEIPIDQQNLNLDHMTGDELSQLVSLSTFRSQLRGKLSCRRSWVRFPADL</sequence>
<gene>
    <name evidence="2" type="primary">LOC103519941</name>
</gene>
<dbReference type="Proteomes" id="UP000079169">
    <property type="component" value="Unplaced"/>
</dbReference>
<protein>
    <submittedName>
        <fullName evidence="2">Uncharacterized protein LOC103519941</fullName>
    </submittedName>
</protein>
<reference evidence="2" key="1">
    <citation type="submission" date="2025-08" db="UniProtKB">
        <authorList>
            <consortium name="RefSeq"/>
        </authorList>
    </citation>
    <scope>IDENTIFICATION</scope>
</reference>